<sequence length="411" mass="45490">MSCRQALSCRSSQGEALDGEVLLKLRTVTAKLPFSPPVLPRVLHQDECQCCALTAPPNGNPGNKSSRGSSEFRSLFASSADHSDEMPSSTNKNLDRTARAGSIIPTSMSTEQSRVWYAWREREWAAQGTLIAQVTPHYRTAISHTPPSVLKLKAPLQRLPHLGTLKLAVSTEEWALLRKVHQVMVFGTLSPFKLPYMVHSMMPVTARVPPPKRNDTLEQCGDDTVDTFIKYIPEIGVFLGAWDTYITWVRLAKYGTDRILIPPTAKKAFFESLSRHRVVLPSANSRLGNHQGSINVRMPQFVAALRTAKVKTLRIQSIGLKSEITPGLEFAQPDYPQGESPNNFDIGRNFYHPNSLILVAPAKSGVPGVKKFPMFTPRGSGYDEGAIYRGMNAHQARLVTLSSPDPPNRPR</sequence>
<accession>A0A5D3ANN8</accession>
<organism evidence="1 2">
    <name type="scientific">Cryptococcus floricola</name>
    <dbReference type="NCBI Taxonomy" id="2591691"/>
    <lineage>
        <taxon>Eukaryota</taxon>
        <taxon>Fungi</taxon>
        <taxon>Dikarya</taxon>
        <taxon>Basidiomycota</taxon>
        <taxon>Agaricomycotina</taxon>
        <taxon>Tremellomycetes</taxon>
        <taxon>Tremellales</taxon>
        <taxon>Cryptococcaceae</taxon>
        <taxon>Cryptococcus</taxon>
    </lineage>
</organism>
<keyword evidence="2" id="KW-1185">Reference proteome</keyword>
<dbReference type="AlphaFoldDB" id="A0A5D3ANN8"/>
<dbReference type="EMBL" id="NIDF01000205">
    <property type="protein sequence ID" value="TYJ51640.1"/>
    <property type="molecule type" value="Genomic_DNA"/>
</dbReference>
<name>A0A5D3ANN8_9TREE</name>
<comment type="caution">
    <text evidence="1">The sequence shown here is derived from an EMBL/GenBank/DDBJ whole genome shotgun (WGS) entry which is preliminary data.</text>
</comment>
<proteinExistence type="predicted"/>
<dbReference type="Proteomes" id="UP000322245">
    <property type="component" value="Unassembled WGS sequence"/>
</dbReference>
<protein>
    <submittedName>
        <fullName evidence="1">Uncharacterized protein</fullName>
    </submittedName>
</protein>
<evidence type="ECO:0000313" key="1">
    <source>
        <dbReference type="EMBL" id="TYJ51640.1"/>
    </source>
</evidence>
<evidence type="ECO:0000313" key="2">
    <source>
        <dbReference type="Proteomes" id="UP000322245"/>
    </source>
</evidence>
<reference evidence="1 2" key="1">
    <citation type="submission" date="2017-05" db="EMBL/GenBank/DDBJ databases">
        <title>The Genome Sequence of Tsuchiyaea wingfieldii DSM 27421.</title>
        <authorList>
            <person name="Cuomo C."/>
            <person name="Passer A."/>
            <person name="Billmyre B."/>
            <person name="Heitman J."/>
        </authorList>
    </citation>
    <scope>NUCLEOTIDE SEQUENCE [LARGE SCALE GENOMIC DNA]</scope>
    <source>
        <strain evidence="1 2">DSM 27421</strain>
    </source>
</reference>
<gene>
    <name evidence="1" type="ORF">B9479_007774</name>
</gene>